<gene>
    <name evidence="2" type="ORF">JCM19231_4051</name>
</gene>
<keyword evidence="1" id="KW-1003">Cell membrane</keyword>
<dbReference type="AlphaFoldDB" id="A0A0B8NNA6"/>
<keyword evidence="1" id="KW-0472">Membrane</keyword>
<comment type="caution">
    <text evidence="2">The sequence shown here is derived from an EMBL/GenBank/DDBJ whole genome shotgun (WGS) entry which is preliminary data.</text>
</comment>
<dbReference type="InterPro" id="IPR002994">
    <property type="entry name" value="Surf1/Shy1"/>
</dbReference>
<name>A0A0B8NNA6_9VIBR</name>
<accession>A0A0B8NNA6</accession>
<evidence type="ECO:0000256" key="1">
    <source>
        <dbReference type="RuleBase" id="RU363076"/>
    </source>
</evidence>
<dbReference type="Pfam" id="PF02104">
    <property type="entry name" value="SURF1"/>
    <property type="match status" value="1"/>
</dbReference>
<protein>
    <recommendedName>
        <fullName evidence="1">SURF1-like protein</fullName>
    </recommendedName>
</protein>
<evidence type="ECO:0000313" key="2">
    <source>
        <dbReference type="EMBL" id="GAM56105.1"/>
    </source>
</evidence>
<keyword evidence="3" id="KW-1185">Reference proteome</keyword>
<reference evidence="2 3" key="2">
    <citation type="submission" date="2015-01" db="EMBL/GenBank/DDBJ databases">
        <authorList>
            <consortium name="NBRP consortium"/>
            <person name="Sawabe T."/>
            <person name="Meirelles P."/>
            <person name="Feng G."/>
            <person name="Sayaka M."/>
            <person name="Hattori M."/>
            <person name="Ohkuma M."/>
        </authorList>
    </citation>
    <scope>NUCLEOTIDE SEQUENCE [LARGE SCALE GENOMIC DNA]</scope>
    <source>
        <strain evidence="3">JCM 19231</strain>
    </source>
</reference>
<reference evidence="2 3" key="1">
    <citation type="submission" date="2015-01" db="EMBL/GenBank/DDBJ databases">
        <title>Vibrio sp. C1 JCM 19231 whole genome shotgun sequence.</title>
        <authorList>
            <person name="Sawabe T."/>
            <person name="Meirelles P."/>
            <person name="Feng G."/>
            <person name="Sayaka M."/>
            <person name="Hattori M."/>
            <person name="Ohkuma M."/>
        </authorList>
    </citation>
    <scope>NUCLEOTIDE SEQUENCE [LARGE SCALE GENOMIC DNA]</scope>
    <source>
        <strain evidence="3">JCM 19231</strain>
    </source>
</reference>
<dbReference type="Proteomes" id="UP000031671">
    <property type="component" value="Unassembled WGS sequence"/>
</dbReference>
<sequence>MMINLKMNGDMSAPALMVRVTVTLLTVGVFVLLVKLGFWQLSRGEEKLGFEEDLSARDSMAPLSLEQIESKVGKEVLTGYPLKAKVGTTSSPSFIGTT</sequence>
<evidence type="ECO:0000313" key="3">
    <source>
        <dbReference type="Proteomes" id="UP000031671"/>
    </source>
</evidence>
<comment type="similarity">
    <text evidence="1">Belongs to the SURF1 family.</text>
</comment>
<dbReference type="GO" id="GO:0005886">
    <property type="term" value="C:plasma membrane"/>
    <property type="evidence" value="ECO:0007669"/>
    <property type="project" value="UniProtKB-SubCell"/>
</dbReference>
<proteinExistence type="inferred from homology"/>
<dbReference type="PROSITE" id="PS50895">
    <property type="entry name" value="SURF1"/>
    <property type="match status" value="1"/>
</dbReference>
<organism evidence="2 3">
    <name type="scientific">Vibrio ishigakensis</name>
    <dbReference type="NCBI Taxonomy" id="1481914"/>
    <lineage>
        <taxon>Bacteria</taxon>
        <taxon>Pseudomonadati</taxon>
        <taxon>Pseudomonadota</taxon>
        <taxon>Gammaproteobacteria</taxon>
        <taxon>Vibrionales</taxon>
        <taxon>Vibrionaceae</taxon>
        <taxon>Vibrio</taxon>
    </lineage>
</organism>
<dbReference type="EMBL" id="BBRZ01000023">
    <property type="protein sequence ID" value="GAM56105.1"/>
    <property type="molecule type" value="Genomic_DNA"/>
</dbReference>
<comment type="subcellular location">
    <subcellularLocation>
        <location evidence="1">Cell membrane</location>
        <topology evidence="1">Multi-pass membrane protein</topology>
    </subcellularLocation>
</comment>